<keyword evidence="2" id="KW-1185">Reference proteome</keyword>
<accession>A0ACC0JS29</accession>
<organism evidence="1 2">
    <name type="scientific">Choristoneura fumiferana</name>
    <name type="common">Spruce budworm moth</name>
    <name type="synonym">Archips fumiferana</name>
    <dbReference type="NCBI Taxonomy" id="7141"/>
    <lineage>
        <taxon>Eukaryota</taxon>
        <taxon>Metazoa</taxon>
        <taxon>Ecdysozoa</taxon>
        <taxon>Arthropoda</taxon>
        <taxon>Hexapoda</taxon>
        <taxon>Insecta</taxon>
        <taxon>Pterygota</taxon>
        <taxon>Neoptera</taxon>
        <taxon>Endopterygota</taxon>
        <taxon>Lepidoptera</taxon>
        <taxon>Glossata</taxon>
        <taxon>Ditrysia</taxon>
        <taxon>Tortricoidea</taxon>
        <taxon>Tortricidae</taxon>
        <taxon>Tortricinae</taxon>
        <taxon>Choristoneura</taxon>
    </lineage>
</organism>
<evidence type="ECO:0000313" key="2">
    <source>
        <dbReference type="Proteomes" id="UP001064048"/>
    </source>
</evidence>
<dbReference type="Proteomes" id="UP001064048">
    <property type="component" value="Chromosome 26"/>
</dbReference>
<dbReference type="EMBL" id="CM046126">
    <property type="protein sequence ID" value="KAI8426964.1"/>
    <property type="molecule type" value="Genomic_DNA"/>
</dbReference>
<sequence>MSRKKMEELVLEVPWGKLAMATWGDSAKPPVLLVHGYVDSAATFVPLVNLLPDDYYYVALDLPGHGRSDPMPGPTISQLHLVESINQIVEQLRRADPRLYSYEEAVSLVVRARDVTEEQSELILSRSLVKEEDEKYSLTWGHKVKKISTVPILFDMFYATLSTKAPTLSVVASETPNAGPTADYAAKMFKKLQMISWGNPDGPPALLVHGRQDSAATFAPLLELLPETYHYVGFDIPGNGLSDPLPHGVMLCRIHFIGALELVVRLFYNAVYPNRISKLVLLDPGPSWQRLQVHDPVEYFNKQKALESVSKARGFTPAQAELVLLSWDKRLKYPAPQNYPTDFYYRVWSKNIPPTLMIAAKSSQGYSKGKAETVKLIADLEKNVENFLVLNVEGGHDVHFTNPELRLVREHYRWHKFIYIGHSLGVVLAYPGHISRMVELDPVPAHDSYRPDPAVIREWYHHFYHNYYGHEQYTKLNGGGDNAPKYSFEKALEMVMKNRSLHKEAAECILERAIAPAENGLYRFTHDQRMKRVMRFPLSGNAYGAIYTASKTPTFCVLAQHSIDVGMFDQTPFVKDTNAWPNKNYSFTIVEGRHDVHIIVAWGSCADPPVLLCHGAVDSAASWRPIMEHLPPTFYYIGMELPGNGKSDPLPRGLMLATHDLVFTFDQRTKQVVLPPYTSEHARKFFTEMKTPTLVIIASVSLKRGAYDKVPFALDEKCHPHNNYRVFHVEGRHDVHVMHPERMAKVVERFLLYGVEGLDTKSKL</sequence>
<name>A0ACC0JS29_CHOFU</name>
<proteinExistence type="predicted"/>
<evidence type="ECO:0000313" key="1">
    <source>
        <dbReference type="EMBL" id="KAI8426964.1"/>
    </source>
</evidence>
<reference evidence="1 2" key="1">
    <citation type="journal article" date="2022" name="Genome Biol. Evol.">
        <title>The Spruce Budworm Genome: Reconstructing the Evolutionary History of Antifreeze Proteins.</title>
        <authorList>
            <person name="Beliveau C."/>
            <person name="Gagne P."/>
            <person name="Picq S."/>
            <person name="Vernygora O."/>
            <person name="Keeling C.I."/>
            <person name="Pinkney K."/>
            <person name="Doucet D."/>
            <person name="Wen F."/>
            <person name="Johnston J.S."/>
            <person name="Maaroufi H."/>
            <person name="Boyle B."/>
            <person name="Laroche J."/>
            <person name="Dewar K."/>
            <person name="Juretic N."/>
            <person name="Blackburn G."/>
            <person name="Nisole A."/>
            <person name="Brunet B."/>
            <person name="Brandao M."/>
            <person name="Lumley L."/>
            <person name="Duan J."/>
            <person name="Quan G."/>
            <person name="Lucarotti C.J."/>
            <person name="Roe A.D."/>
            <person name="Sperling F.A.H."/>
            <person name="Levesque R.C."/>
            <person name="Cusson M."/>
        </authorList>
    </citation>
    <scope>NUCLEOTIDE SEQUENCE [LARGE SCALE GENOMIC DNA]</scope>
    <source>
        <strain evidence="1">Glfc:IPQL:Cfum</strain>
    </source>
</reference>
<comment type="caution">
    <text evidence="1">The sequence shown here is derived from an EMBL/GenBank/DDBJ whole genome shotgun (WGS) entry which is preliminary data.</text>
</comment>
<gene>
    <name evidence="1" type="ORF">MSG28_014626</name>
</gene>
<protein>
    <submittedName>
        <fullName evidence="1">Uncharacterized protein</fullName>
    </submittedName>
</protein>